<dbReference type="RefSeq" id="XP_008784727.1">
    <property type="nucleotide sequence ID" value="XM_008786505.2"/>
</dbReference>
<evidence type="ECO:0000256" key="8">
    <source>
        <dbReference type="ARBA" id="ARBA00023034"/>
    </source>
</evidence>
<keyword evidence="8" id="KW-0333">Golgi apparatus</keyword>
<dbReference type="KEGG" id="pda:103703596"/>
<reference evidence="14" key="2">
    <citation type="submission" date="2025-08" db="UniProtKB">
        <authorList>
            <consortium name="RefSeq"/>
        </authorList>
    </citation>
    <scope>IDENTIFICATION</scope>
    <source>
        <tissue evidence="14">Young leaves</tissue>
    </source>
</reference>
<dbReference type="InterPro" id="IPR029044">
    <property type="entry name" value="Nucleotide-diphossugar_trans"/>
</dbReference>
<dbReference type="GO" id="GO:0000139">
    <property type="term" value="C:Golgi membrane"/>
    <property type="evidence" value="ECO:0007669"/>
    <property type="project" value="UniProtKB-SubCell"/>
</dbReference>
<organism evidence="13 14">
    <name type="scientific">Phoenix dactylifera</name>
    <name type="common">Date palm</name>
    <dbReference type="NCBI Taxonomy" id="42345"/>
    <lineage>
        <taxon>Eukaryota</taxon>
        <taxon>Viridiplantae</taxon>
        <taxon>Streptophyta</taxon>
        <taxon>Embryophyta</taxon>
        <taxon>Tracheophyta</taxon>
        <taxon>Spermatophyta</taxon>
        <taxon>Magnoliopsida</taxon>
        <taxon>Liliopsida</taxon>
        <taxon>Arecaceae</taxon>
        <taxon>Coryphoideae</taxon>
        <taxon>Phoeniceae</taxon>
        <taxon>Phoenix</taxon>
    </lineage>
</organism>
<evidence type="ECO:0000256" key="9">
    <source>
        <dbReference type="ARBA" id="ARBA00023136"/>
    </source>
</evidence>
<feature type="transmembrane region" description="Helical" evidence="12">
    <location>
        <begin position="12"/>
        <end position="33"/>
    </location>
</feature>
<comment type="similarity">
    <text evidence="2">Belongs to the glycosyltransferase 34 family.</text>
</comment>
<reference evidence="13" key="1">
    <citation type="journal article" date="2019" name="Nat. Commun.">
        <title>Genome-wide association mapping of date palm fruit traits.</title>
        <authorList>
            <person name="Hazzouri K.M."/>
            <person name="Gros-Balthazard M."/>
            <person name="Flowers J.M."/>
            <person name="Copetti D."/>
            <person name="Lemansour A."/>
            <person name="Lebrun M."/>
            <person name="Masmoudi K."/>
            <person name="Ferrand S."/>
            <person name="Dhar M.I."/>
            <person name="Fresquez Z.A."/>
            <person name="Rosas U."/>
            <person name="Zhang J."/>
            <person name="Talag J."/>
            <person name="Lee S."/>
            <person name="Kudrna D."/>
            <person name="Powell R.F."/>
            <person name="Leitch I.J."/>
            <person name="Krueger R.R."/>
            <person name="Wing R.A."/>
            <person name="Amiri K.M.A."/>
            <person name="Purugganan M.D."/>
        </authorList>
    </citation>
    <scope>NUCLEOTIDE SEQUENCE [LARGE SCALE GENOMIC DNA]</scope>
    <source>
        <strain evidence="13">cv. Khalas</strain>
    </source>
</reference>
<dbReference type="Pfam" id="PF05637">
    <property type="entry name" value="Glyco_transf_34"/>
    <property type="match status" value="1"/>
</dbReference>
<gene>
    <name evidence="14" type="primary">LOC103703596</name>
</gene>
<name>A0A8B7BSZ2_PHODC</name>
<keyword evidence="7 12" id="KW-1133">Transmembrane helix</keyword>
<evidence type="ECO:0000256" key="11">
    <source>
        <dbReference type="ARBA" id="ARBA00059144"/>
    </source>
</evidence>
<keyword evidence="13" id="KW-1185">Reference proteome</keyword>
<evidence type="ECO:0000256" key="6">
    <source>
        <dbReference type="ARBA" id="ARBA00022968"/>
    </source>
</evidence>
<dbReference type="InterPro" id="IPR008630">
    <property type="entry name" value="Glyco_trans_34"/>
</dbReference>
<evidence type="ECO:0000256" key="1">
    <source>
        <dbReference type="ARBA" id="ARBA00004323"/>
    </source>
</evidence>
<dbReference type="GeneID" id="103703596"/>
<keyword evidence="10" id="KW-0325">Glycoprotein</keyword>
<dbReference type="OrthoDB" id="407658at2759"/>
<comment type="subcellular location">
    <subcellularLocation>
        <location evidence="1">Golgi apparatus membrane</location>
        <topology evidence="1">Single-pass type II membrane protein</topology>
    </subcellularLocation>
</comment>
<dbReference type="Proteomes" id="UP000228380">
    <property type="component" value="Chromosome 2"/>
</dbReference>
<evidence type="ECO:0000256" key="5">
    <source>
        <dbReference type="ARBA" id="ARBA00022692"/>
    </source>
</evidence>
<keyword evidence="3" id="KW-0328">Glycosyltransferase</keyword>
<dbReference type="GO" id="GO:0005768">
    <property type="term" value="C:endosome"/>
    <property type="evidence" value="ECO:0007669"/>
    <property type="project" value="TreeGrafter"/>
</dbReference>
<dbReference type="AlphaFoldDB" id="A0A8B7BSZ2"/>
<dbReference type="PANTHER" id="PTHR31311:SF3">
    <property type="entry name" value="GLYCOSYLTRANSFERASE 7-RELATED"/>
    <property type="match status" value="1"/>
</dbReference>
<keyword evidence="4" id="KW-0808">Transferase</keyword>
<dbReference type="GO" id="GO:0005802">
    <property type="term" value="C:trans-Golgi network"/>
    <property type="evidence" value="ECO:0007669"/>
    <property type="project" value="TreeGrafter"/>
</dbReference>
<keyword evidence="9 12" id="KW-0472">Membrane</keyword>
<evidence type="ECO:0000256" key="10">
    <source>
        <dbReference type="ARBA" id="ARBA00023180"/>
    </source>
</evidence>
<dbReference type="FunFam" id="3.90.550.10:FF:000101">
    <property type="entry name" value="Probable glycosyltransferase 5"/>
    <property type="match status" value="1"/>
</dbReference>
<evidence type="ECO:0000313" key="13">
    <source>
        <dbReference type="Proteomes" id="UP000228380"/>
    </source>
</evidence>
<dbReference type="Gene3D" id="3.90.550.10">
    <property type="entry name" value="Spore Coat Polysaccharide Biosynthesis Protein SpsA, Chain A"/>
    <property type="match status" value="1"/>
</dbReference>
<comment type="function">
    <text evidence="11">Probable glycosyltransferase that may be involved in the biosynthesis of xyloglucan.</text>
</comment>
<proteinExistence type="inferred from homology"/>
<protein>
    <submittedName>
        <fullName evidence="14">Glycosyltransferase 7</fullName>
    </submittedName>
</protein>
<dbReference type="PANTHER" id="PTHR31311">
    <property type="entry name" value="XYLOGLUCAN 6-XYLOSYLTRANSFERASE 5-RELATED-RELATED"/>
    <property type="match status" value="1"/>
</dbReference>
<evidence type="ECO:0000256" key="12">
    <source>
        <dbReference type="SAM" id="Phobius"/>
    </source>
</evidence>
<keyword evidence="5 12" id="KW-0812">Transmembrane</keyword>
<accession>A0A8B7BSZ2</accession>
<dbReference type="GO" id="GO:0008378">
    <property type="term" value="F:galactosyltransferase activity"/>
    <property type="evidence" value="ECO:0007669"/>
    <property type="project" value="TreeGrafter"/>
</dbReference>
<evidence type="ECO:0000256" key="3">
    <source>
        <dbReference type="ARBA" id="ARBA00022676"/>
    </source>
</evidence>
<sequence>MALCSSKVSLLVERLIFVSLGAALAFLLLFSFYSSSLTPTLAPSPTPSTDDSIPTFYDDPSLSYTLDGGHLSNWDSKRRHWLRLHPTLSSSSFIQEKEERVLMVSGSQPSPCRNPAGDHLLLRFYKNKSDYCRIHGHDLFYNTAHLHPNMTGCWAKIPLIRAAMLAHPEAEWIWWVDEDAAFTDMEFRPPLSRYRAHDLVVPGWPSMVYEEKNWVGLNAGVFLIRNSQWSLDFLDAWARMGPQTTEFEAWGRILASKIKGKAAPESDDQSALLHLLVYEKDRWGDRVYLENDYDLHGYWAAVLGRLEKSTEDYLAMERREPPLRRRHAEKSTGAHGEMRGRYLDREAAADEWEQRRRRLPFVTHFTGCQPCGGGHNPAYSRESCLAAMQRALDLADDQVLRAYGFRRVDGCGGHVRPLPYDFPSSFGFQTPNEPVA</sequence>
<evidence type="ECO:0000256" key="4">
    <source>
        <dbReference type="ARBA" id="ARBA00022679"/>
    </source>
</evidence>
<evidence type="ECO:0000313" key="14">
    <source>
        <dbReference type="RefSeq" id="XP_008784727.1"/>
    </source>
</evidence>
<evidence type="ECO:0000256" key="7">
    <source>
        <dbReference type="ARBA" id="ARBA00022989"/>
    </source>
</evidence>
<keyword evidence="6" id="KW-0735">Signal-anchor</keyword>
<evidence type="ECO:0000256" key="2">
    <source>
        <dbReference type="ARBA" id="ARBA00005664"/>
    </source>
</evidence>